<dbReference type="HOGENOM" id="CLU_1470409_0_0_1"/>
<reference evidence="1" key="1">
    <citation type="submission" date="2015-04" db="UniProtKB">
        <authorList>
            <consortium name="EnsemblPlants"/>
        </authorList>
    </citation>
    <scope>IDENTIFICATION</scope>
</reference>
<keyword evidence="2" id="KW-1185">Reference proteome</keyword>
<dbReference type="Gramene" id="OMERI01G21670.1">
    <property type="protein sequence ID" value="OMERI01G21670.1"/>
    <property type="gene ID" value="OMERI01G21670"/>
</dbReference>
<organism evidence="1">
    <name type="scientific">Oryza meridionalis</name>
    <dbReference type="NCBI Taxonomy" id="40149"/>
    <lineage>
        <taxon>Eukaryota</taxon>
        <taxon>Viridiplantae</taxon>
        <taxon>Streptophyta</taxon>
        <taxon>Embryophyta</taxon>
        <taxon>Tracheophyta</taxon>
        <taxon>Spermatophyta</taxon>
        <taxon>Magnoliopsida</taxon>
        <taxon>Liliopsida</taxon>
        <taxon>Poales</taxon>
        <taxon>Poaceae</taxon>
        <taxon>BOP clade</taxon>
        <taxon>Oryzoideae</taxon>
        <taxon>Oryzeae</taxon>
        <taxon>Oryzinae</taxon>
        <taxon>Oryza</taxon>
    </lineage>
</organism>
<evidence type="ECO:0000313" key="2">
    <source>
        <dbReference type="Proteomes" id="UP000008021"/>
    </source>
</evidence>
<reference evidence="1" key="2">
    <citation type="submission" date="2018-05" db="EMBL/GenBank/DDBJ databases">
        <title>OmerRS3 (Oryza meridionalis Reference Sequence Version 3).</title>
        <authorList>
            <person name="Zhang J."/>
            <person name="Kudrna D."/>
            <person name="Lee S."/>
            <person name="Talag J."/>
            <person name="Welchert J."/>
            <person name="Wing R.A."/>
        </authorList>
    </citation>
    <scope>NUCLEOTIDE SEQUENCE [LARGE SCALE GENOMIC DNA]</scope>
    <source>
        <strain evidence="1">cv. OR44</strain>
    </source>
</reference>
<accession>A0A0E0C500</accession>
<protein>
    <submittedName>
        <fullName evidence="1">Uncharacterized protein</fullName>
    </submittedName>
</protein>
<name>A0A0E0C500_9ORYZ</name>
<sequence>MVELELPATIDKAIVGLRLDPDSTVELQAGSRSSSTPKRRGTMAVAANLPQRRCLRRGFVSSSPTGRGGVLALTLPPSLVCRRAHRRLPLGGSTTASASLIRCRVPSLLGCCRREEERRGTMELSCPPSTAHVLPSSSRRLPLGGSATASVSLAATRSEEVHRGAVGSLRWRLGSRRLELISHR</sequence>
<dbReference type="AlphaFoldDB" id="A0A0E0C500"/>
<dbReference type="Proteomes" id="UP000008021">
    <property type="component" value="Chromosome 1"/>
</dbReference>
<evidence type="ECO:0000313" key="1">
    <source>
        <dbReference type="EnsemblPlants" id="OMERI01G21670.1"/>
    </source>
</evidence>
<proteinExistence type="predicted"/>
<dbReference type="EnsemblPlants" id="OMERI01G21670.1">
    <property type="protein sequence ID" value="OMERI01G21670.1"/>
    <property type="gene ID" value="OMERI01G21670"/>
</dbReference>